<dbReference type="EMBL" id="BARU01044983">
    <property type="protein sequence ID" value="GAH83357.1"/>
    <property type="molecule type" value="Genomic_DNA"/>
</dbReference>
<organism evidence="1">
    <name type="scientific">marine sediment metagenome</name>
    <dbReference type="NCBI Taxonomy" id="412755"/>
    <lineage>
        <taxon>unclassified sequences</taxon>
        <taxon>metagenomes</taxon>
        <taxon>ecological metagenomes</taxon>
    </lineage>
</organism>
<comment type="caution">
    <text evidence="1">The sequence shown here is derived from an EMBL/GenBank/DDBJ whole genome shotgun (WGS) entry which is preliminary data.</text>
</comment>
<gene>
    <name evidence="1" type="ORF">S03H2_68421</name>
</gene>
<name>X1INS2_9ZZZZ</name>
<protein>
    <recommendedName>
        <fullName evidence="2">N-acetyltransferase domain-containing protein</fullName>
    </recommendedName>
</protein>
<reference evidence="1" key="1">
    <citation type="journal article" date="2014" name="Front. Microbiol.">
        <title>High frequency of phylogenetically diverse reductive dehalogenase-homologous genes in deep subseafloor sedimentary metagenomes.</title>
        <authorList>
            <person name="Kawai M."/>
            <person name="Futagami T."/>
            <person name="Toyoda A."/>
            <person name="Takaki Y."/>
            <person name="Nishi S."/>
            <person name="Hori S."/>
            <person name="Arai W."/>
            <person name="Tsubouchi T."/>
            <person name="Morono Y."/>
            <person name="Uchiyama I."/>
            <person name="Ito T."/>
            <person name="Fujiyama A."/>
            <person name="Inagaki F."/>
            <person name="Takami H."/>
        </authorList>
    </citation>
    <scope>NUCLEOTIDE SEQUENCE</scope>
    <source>
        <strain evidence="1">Expedition CK06-06</strain>
    </source>
</reference>
<proteinExistence type="predicted"/>
<sequence>DLNPGLILYLIFIWIDPHYPKLWLKYLKFAEEKAKELRVDRILINTNRNDKVIERRLNKYGYHTKYTIFGKEVK</sequence>
<dbReference type="AlphaFoldDB" id="X1INS2"/>
<accession>X1INS2</accession>
<feature type="non-terminal residue" evidence="1">
    <location>
        <position position="1"/>
    </location>
</feature>
<evidence type="ECO:0008006" key="2">
    <source>
        <dbReference type="Google" id="ProtNLM"/>
    </source>
</evidence>
<evidence type="ECO:0000313" key="1">
    <source>
        <dbReference type="EMBL" id="GAH83357.1"/>
    </source>
</evidence>